<dbReference type="AlphaFoldDB" id="A0AAN7B0U7"/>
<keyword evidence="3" id="KW-1185">Reference proteome</keyword>
<dbReference type="Proteomes" id="UP001301769">
    <property type="component" value="Unassembled WGS sequence"/>
</dbReference>
<evidence type="ECO:0000313" key="2">
    <source>
        <dbReference type="EMBL" id="KAK4206139.1"/>
    </source>
</evidence>
<accession>A0AAN7B0U7</accession>
<organism evidence="2 3">
    <name type="scientific">Rhypophila decipiens</name>
    <dbReference type="NCBI Taxonomy" id="261697"/>
    <lineage>
        <taxon>Eukaryota</taxon>
        <taxon>Fungi</taxon>
        <taxon>Dikarya</taxon>
        <taxon>Ascomycota</taxon>
        <taxon>Pezizomycotina</taxon>
        <taxon>Sordariomycetes</taxon>
        <taxon>Sordariomycetidae</taxon>
        <taxon>Sordariales</taxon>
        <taxon>Naviculisporaceae</taxon>
        <taxon>Rhypophila</taxon>
    </lineage>
</organism>
<protein>
    <submittedName>
        <fullName evidence="2">Uncharacterized protein</fullName>
    </submittedName>
</protein>
<name>A0AAN7B0U7_9PEZI</name>
<reference evidence="2" key="2">
    <citation type="submission" date="2023-05" db="EMBL/GenBank/DDBJ databases">
        <authorList>
            <consortium name="Lawrence Berkeley National Laboratory"/>
            <person name="Steindorff A."/>
            <person name="Hensen N."/>
            <person name="Bonometti L."/>
            <person name="Westerberg I."/>
            <person name="Brannstrom I.O."/>
            <person name="Guillou S."/>
            <person name="Cros-Aarteil S."/>
            <person name="Calhoun S."/>
            <person name="Haridas S."/>
            <person name="Kuo A."/>
            <person name="Mondo S."/>
            <person name="Pangilinan J."/>
            <person name="Riley R."/>
            <person name="Labutti K."/>
            <person name="Andreopoulos B."/>
            <person name="Lipzen A."/>
            <person name="Chen C."/>
            <person name="Yanf M."/>
            <person name="Daum C."/>
            <person name="Ng V."/>
            <person name="Clum A."/>
            <person name="Ohm R."/>
            <person name="Martin F."/>
            <person name="Silar P."/>
            <person name="Natvig D."/>
            <person name="Lalanne C."/>
            <person name="Gautier V."/>
            <person name="Ament-Velasquez S.L."/>
            <person name="Kruys A."/>
            <person name="Hutchinson M.I."/>
            <person name="Powell A.J."/>
            <person name="Barry K."/>
            <person name="Miller A.N."/>
            <person name="Grigoriev I.V."/>
            <person name="Debuchy R."/>
            <person name="Gladieux P."/>
            <person name="Thoren M.H."/>
            <person name="Johannesson H."/>
        </authorList>
    </citation>
    <scope>NUCLEOTIDE SEQUENCE</scope>
    <source>
        <strain evidence="2">PSN293</strain>
    </source>
</reference>
<evidence type="ECO:0000313" key="3">
    <source>
        <dbReference type="Proteomes" id="UP001301769"/>
    </source>
</evidence>
<feature type="coiled-coil region" evidence="1">
    <location>
        <begin position="52"/>
        <end position="86"/>
    </location>
</feature>
<evidence type="ECO:0000256" key="1">
    <source>
        <dbReference type="SAM" id="Coils"/>
    </source>
</evidence>
<proteinExistence type="predicted"/>
<comment type="caution">
    <text evidence="2">The sequence shown here is derived from an EMBL/GenBank/DDBJ whole genome shotgun (WGS) entry which is preliminary data.</text>
</comment>
<sequence length="154" mass="17572">MADLYTPATLDSHYIPIRVFFRSFQEYNLLIQQWENYAKAVPRYISSFRSRITDLERENSNLKIHREILERRANAQQEHIFSLEQDIQHGAAICAAEVPLPPSFPSSTGIDYETEEKDPHPINPLLVLLEVGVQLAKKRPAETHIGGSSKKLCG</sequence>
<keyword evidence="1" id="KW-0175">Coiled coil</keyword>
<dbReference type="EMBL" id="MU858497">
    <property type="protein sequence ID" value="KAK4206139.1"/>
    <property type="molecule type" value="Genomic_DNA"/>
</dbReference>
<reference evidence="2" key="1">
    <citation type="journal article" date="2023" name="Mol. Phylogenet. Evol.">
        <title>Genome-scale phylogeny and comparative genomics of the fungal order Sordariales.</title>
        <authorList>
            <person name="Hensen N."/>
            <person name="Bonometti L."/>
            <person name="Westerberg I."/>
            <person name="Brannstrom I.O."/>
            <person name="Guillou S."/>
            <person name="Cros-Aarteil S."/>
            <person name="Calhoun S."/>
            <person name="Haridas S."/>
            <person name="Kuo A."/>
            <person name="Mondo S."/>
            <person name="Pangilinan J."/>
            <person name="Riley R."/>
            <person name="LaButti K."/>
            <person name="Andreopoulos B."/>
            <person name="Lipzen A."/>
            <person name="Chen C."/>
            <person name="Yan M."/>
            <person name="Daum C."/>
            <person name="Ng V."/>
            <person name="Clum A."/>
            <person name="Steindorff A."/>
            <person name="Ohm R.A."/>
            <person name="Martin F."/>
            <person name="Silar P."/>
            <person name="Natvig D.O."/>
            <person name="Lalanne C."/>
            <person name="Gautier V."/>
            <person name="Ament-Velasquez S.L."/>
            <person name="Kruys A."/>
            <person name="Hutchinson M.I."/>
            <person name="Powell A.J."/>
            <person name="Barry K."/>
            <person name="Miller A.N."/>
            <person name="Grigoriev I.V."/>
            <person name="Debuchy R."/>
            <person name="Gladieux P."/>
            <person name="Hiltunen Thoren M."/>
            <person name="Johannesson H."/>
        </authorList>
    </citation>
    <scope>NUCLEOTIDE SEQUENCE</scope>
    <source>
        <strain evidence="2">PSN293</strain>
    </source>
</reference>
<gene>
    <name evidence="2" type="ORF">QBC37DRAFT_329314</name>
</gene>